<protein>
    <submittedName>
        <fullName evidence="2">Uncharacterized protein</fullName>
    </submittedName>
</protein>
<proteinExistence type="predicted"/>
<dbReference type="RefSeq" id="WP_256214831.1">
    <property type="nucleotide sequence ID" value="NZ_FPBL01000004.1"/>
</dbReference>
<feature type="region of interest" description="Disordered" evidence="1">
    <location>
        <begin position="92"/>
        <end position="111"/>
    </location>
</feature>
<reference evidence="2 3" key="1">
    <citation type="submission" date="2016-10" db="EMBL/GenBank/DDBJ databases">
        <authorList>
            <person name="de Groot N.N."/>
        </authorList>
    </citation>
    <scope>NUCLEOTIDE SEQUENCE [LARGE SCALE GENOMIC DNA]</scope>
    <source>
        <strain evidence="2 3">Nm24</strain>
    </source>
</reference>
<organism evidence="2 3">
    <name type="scientific">Nitrosomonas eutropha</name>
    <dbReference type="NCBI Taxonomy" id="916"/>
    <lineage>
        <taxon>Bacteria</taxon>
        <taxon>Pseudomonadati</taxon>
        <taxon>Pseudomonadota</taxon>
        <taxon>Betaproteobacteria</taxon>
        <taxon>Nitrosomonadales</taxon>
        <taxon>Nitrosomonadaceae</taxon>
        <taxon>Nitrosomonas</taxon>
    </lineage>
</organism>
<accession>A0A1I7H3T3</accession>
<name>A0A1I7H3T3_9PROT</name>
<evidence type="ECO:0000313" key="3">
    <source>
        <dbReference type="Proteomes" id="UP000183926"/>
    </source>
</evidence>
<dbReference type="EMBL" id="FPBL01000004">
    <property type="protein sequence ID" value="SFU55369.1"/>
    <property type="molecule type" value="Genomic_DNA"/>
</dbReference>
<sequence length="174" mass="20351">MRWWIKRHDRLLWVLVILIVFPGTSFSEPGFDRPSLHSRQSLILPEIWVGGGLSYFPFYMQPLPIYPDVQWLYPCFPFASCMALQQYRSDERRKKRSQPKPVFRQGASPADEAMEAWRAGLRPATEPFRTDEQLIVPAFRGHSLIRLEYQKAGSLLPEFSANERNENAEHDENE</sequence>
<gene>
    <name evidence="2" type="ORF">SAMN05216339_10436</name>
</gene>
<dbReference type="Proteomes" id="UP000183926">
    <property type="component" value="Unassembled WGS sequence"/>
</dbReference>
<evidence type="ECO:0000313" key="2">
    <source>
        <dbReference type="EMBL" id="SFU55369.1"/>
    </source>
</evidence>
<dbReference type="AlphaFoldDB" id="A0A1I7H3T3"/>
<evidence type="ECO:0000256" key="1">
    <source>
        <dbReference type="SAM" id="MobiDB-lite"/>
    </source>
</evidence>